<evidence type="ECO:0000256" key="2">
    <source>
        <dbReference type="ARBA" id="ARBA00022747"/>
    </source>
</evidence>
<dbReference type="Pfam" id="PF01420">
    <property type="entry name" value="Methylase_S"/>
    <property type="match status" value="2"/>
</dbReference>
<dbReference type="Proteomes" id="UP000294155">
    <property type="component" value="Unassembled WGS sequence"/>
</dbReference>
<dbReference type="InterPro" id="IPR044946">
    <property type="entry name" value="Restrct_endonuc_typeI_TRD_sf"/>
</dbReference>
<dbReference type="GO" id="GO:0003677">
    <property type="term" value="F:DNA binding"/>
    <property type="evidence" value="ECO:0007669"/>
    <property type="project" value="UniProtKB-KW"/>
</dbReference>
<dbReference type="GO" id="GO:0004519">
    <property type="term" value="F:endonuclease activity"/>
    <property type="evidence" value="ECO:0007669"/>
    <property type="project" value="UniProtKB-KW"/>
</dbReference>
<dbReference type="SUPFAM" id="SSF116734">
    <property type="entry name" value="DNA methylase specificity domain"/>
    <property type="match status" value="2"/>
</dbReference>
<dbReference type="InterPro" id="IPR052021">
    <property type="entry name" value="Type-I_RS_S_subunit"/>
</dbReference>
<name>A0A4Q5LG54_9BACT</name>
<dbReference type="PANTHER" id="PTHR30408">
    <property type="entry name" value="TYPE-1 RESTRICTION ENZYME ECOKI SPECIFICITY PROTEIN"/>
    <property type="match status" value="1"/>
</dbReference>
<dbReference type="GO" id="GO:0009307">
    <property type="term" value="P:DNA restriction-modification system"/>
    <property type="evidence" value="ECO:0007669"/>
    <property type="project" value="UniProtKB-KW"/>
</dbReference>
<dbReference type="InterPro" id="IPR000055">
    <property type="entry name" value="Restrct_endonuc_typeI_TRD"/>
</dbReference>
<evidence type="ECO:0000313" key="5">
    <source>
        <dbReference type="EMBL" id="RYU84755.1"/>
    </source>
</evidence>
<dbReference type="RefSeq" id="WP_129919091.1">
    <property type="nucleotide sequence ID" value="NZ_SEWE01000001.1"/>
</dbReference>
<dbReference type="Gene3D" id="3.90.220.20">
    <property type="entry name" value="DNA methylase specificity domains"/>
    <property type="match status" value="2"/>
</dbReference>
<dbReference type="AlphaFoldDB" id="A0A4Q5LG54"/>
<gene>
    <name evidence="5" type="ORF">EWM57_00050</name>
</gene>
<protein>
    <submittedName>
        <fullName evidence="5">Restriction endonuclease subunit S</fullName>
    </submittedName>
</protein>
<sequence length="422" mass="47082">MAYMEMNVPDGWESNKLGAICKIKKGVQFNRIELSDAGMYPCINGGITPSGYSDLWNTEAETITISEGGNSCGFVNYLTSKFWSGGHCYSLLDLKKGLDKGFLYQALKGRESLIMDLRVGSGLPNIQQKAIKEFELLVPESADEQRQIARILSKVDEAISQTEQLIAKYRRLKTGLMQDLLTKGIDEHGNIRSEETHAFKDSPLGRIPAEWEVSEFGNFILGIEGGKSLECPNIQAGANQFGIIKVSAINRKGFKAEENKVLLNEHLANEKYLINDSDFLISRANTLNLVGEVCIVEGKYRKLLLSDKSLRMTLNESKMLKYFAFHVLTQPYLRIQIETAATGSSASMKNISQASIEKLQMKYPTNVSEQGRIIEIIDKNQRFLETLTSGLRKLHAQKAGLMQDLLSGKVRVGQLIRETADV</sequence>
<keyword evidence="5" id="KW-0540">Nuclease</keyword>
<dbReference type="OrthoDB" id="667970at2"/>
<keyword evidence="5" id="KW-0378">Hydrolase</keyword>
<dbReference type="Gene3D" id="1.10.287.1120">
    <property type="entry name" value="Bipartite methylase S protein"/>
    <property type="match status" value="1"/>
</dbReference>
<keyword evidence="2" id="KW-0680">Restriction system</keyword>
<feature type="domain" description="Type I restriction modification DNA specificity" evidence="4">
    <location>
        <begin position="245"/>
        <end position="382"/>
    </location>
</feature>
<dbReference type="PANTHER" id="PTHR30408:SF12">
    <property type="entry name" value="TYPE I RESTRICTION ENZYME MJAVIII SPECIFICITY SUBUNIT"/>
    <property type="match status" value="1"/>
</dbReference>
<organism evidence="5 6">
    <name type="scientific">Hymenobacter persicinus</name>
    <dbReference type="NCBI Taxonomy" id="2025506"/>
    <lineage>
        <taxon>Bacteria</taxon>
        <taxon>Pseudomonadati</taxon>
        <taxon>Bacteroidota</taxon>
        <taxon>Cytophagia</taxon>
        <taxon>Cytophagales</taxon>
        <taxon>Hymenobacteraceae</taxon>
        <taxon>Hymenobacter</taxon>
    </lineage>
</organism>
<evidence type="ECO:0000256" key="1">
    <source>
        <dbReference type="ARBA" id="ARBA00010923"/>
    </source>
</evidence>
<keyword evidence="5" id="KW-0255">Endonuclease</keyword>
<evidence type="ECO:0000259" key="4">
    <source>
        <dbReference type="Pfam" id="PF01420"/>
    </source>
</evidence>
<dbReference type="CDD" id="cd17291">
    <property type="entry name" value="RMtype1_S_MgeORF438P-TRD-CR_like"/>
    <property type="match status" value="1"/>
</dbReference>
<keyword evidence="6" id="KW-1185">Reference proteome</keyword>
<comment type="similarity">
    <text evidence="1">Belongs to the type-I restriction system S methylase family.</text>
</comment>
<evidence type="ECO:0000256" key="3">
    <source>
        <dbReference type="ARBA" id="ARBA00023125"/>
    </source>
</evidence>
<dbReference type="EMBL" id="SEWE01000001">
    <property type="protein sequence ID" value="RYU84755.1"/>
    <property type="molecule type" value="Genomic_DNA"/>
</dbReference>
<keyword evidence="3" id="KW-0238">DNA-binding</keyword>
<accession>A0A4Q5LG54</accession>
<feature type="domain" description="Type I restriction modification DNA specificity" evidence="4">
    <location>
        <begin position="9"/>
        <end position="166"/>
    </location>
</feature>
<comment type="caution">
    <text evidence="5">The sequence shown here is derived from an EMBL/GenBank/DDBJ whole genome shotgun (WGS) entry which is preliminary data.</text>
</comment>
<proteinExistence type="inferred from homology"/>
<evidence type="ECO:0000313" key="6">
    <source>
        <dbReference type="Proteomes" id="UP000294155"/>
    </source>
</evidence>
<reference evidence="5 6" key="1">
    <citation type="submission" date="2019-02" db="EMBL/GenBank/DDBJ databases">
        <title>Bacterial novel species isolated from soil.</title>
        <authorList>
            <person name="Jung H.-Y."/>
        </authorList>
    </citation>
    <scope>NUCLEOTIDE SEQUENCE [LARGE SCALE GENOMIC DNA]</scope>
    <source>
        <strain evidence="5 6">1-3-3-3</strain>
    </source>
</reference>